<sequence length="85" mass="9021">MGLKAFTSSSQSLPQPTSRHPQPVVTCGGSWSCGVSGEETIARRKRCRAQGKKIGTSSAKQATQFSLSSFEDGDSFNKGILDSKP</sequence>
<dbReference type="Proteomes" id="UP000636800">
    <property type="component" value="Unassembled WGS sequence"/>
</dbReference>
<evidence type="ECO:0000313" key="5">
    <source>
        <dbReference type="Proteomes" id="UP000639772"/>
    </source>
</evidence>
<evidence type="ECO:0000313" key="4">
    <source>
        <dbReference type="Proteomes" id="UP000636800"/>
    </source>
</evidence>
<reference evidence="4 5" key="1">
    <citation type="journal article" date="2020" name="Nat. Food">
        <title>A phased Vanilla planifolia genome enables genetic improvement of flavour and production.</title>
        <authorList>
            <person name="Hasing T."/>
            <person name="Tang H."/>
            <person name="Brym M."/>
            <person name="Khazi F."/>
            <person name="Huang T."/>
            <person name="Chambers A.H."/>
        </authorList>
    </citation>
    <scope>NUCLEOTIDE SEQUENCE [LARGE SCALE GENOMIC DNA]</scope>
    <source>
        <tissue evidence="2">Leaf</tissue>
    </source>
</reference>
<comment type="caution">
    <text evidence="2">The sequence shown here is derived from an EMBL/GenBank/DDBJ whole genome shotgun (WGS) entry which is preliminary data.</text>
</comment>
<protein>
    <submittedName>
        <fullName evidence="2">Uncharacterized protein</fullName>
    </submittedName>
</protein>
<feature type="compositionally biased region" description="Low complexity" evidence="1">
    <location>
        <begin position="7"/>
        <end position="18"/>
    </location>
</feature>
<organism evidence="2 5">
    <name type="scientific">Vanilla planifolia</name>
    <name type="common">Vanilla</name>
    <dbReference type="NCBI Taxonomy" id="51239"/>
    <lineage>
        <taxon>Eukaryota</taxon>
        <taxon>Viridiplantae</taxon>
        <taxon>Streptophyta</taxon>
        <taxon>Embryophyta</taxon>
        <taxon>Tracheophyta</taxon>
        <taxon>Spermatophyta</taxon>
        <taxon>Magnoliopsida</taxon>
        <taxon>Liliopsida</taxon>
        <taxon>Asparagales</taxon>
        <taxon>Orchidaceae</taxon>
        <taxon>Vanilloideae</taxon>
        <taxon>Vanilleae</taxon>
        <taxon>Vanilla</taxon>
    </lineage>
</organism>
<feature type="region of interest" description="Disordered" evidence="1">
    <location>
        <begin position="1"/>
        <end position="25"/>
    </location>
</feature>
<evidence type="ECO:0000256" key="1">
    <source>
        <dbReference type="SAM" id="MobiDB-lite"/>
    </source>
</evidence>
<keyword evidence="4" id="KW-1185">Reference proteome</keyword>
<evidence type="ECO:0000313" key="2">
    <source>
        <dbReference type="EMBL" id="KAG0445835.1"/>
    </source>
</evidence>
<dbReference type="AlphaFoldDB" id="A0A835P2W4"/>
<gene>
    <name evidence="3" type="ORF">HPP92_029125</name>
    <name evidence="2" type="ORF">HPP92_029136</name>
</gene>
<dbReference type="EMBL" id="JADCNL010000643">
    <property type="protein sequence ID" value="KAG0445855.1"/>
    <property type="molecule type" value="Genomic_DNA"/>
</dbReference>
<evidence type="ECO:0000313" key="3">
    <source>
        <dbReference type="EMBL" id="KAG0445855.1"/>
    </source>
</evidence>
<name>A0A835P2W4_VANPL</name>
<accession>A0A835P2W4</accession>
<dbReference type="EMBL" id="JADCNM010000644">
    <property type="protein sequence ID" value="KAG0445835.1"/>
    <property type="molecule type" value="Genomic_DNA"/>
</dbReference>
<proteinExistence type="predicted"/>
<dbReference type="Proteomes" id="UP000639772">
    <property type="component" value="Unassembled WGS sequence"/>
</dbReference>